<dbReference type="Gene3D" id="1.10.10.430">
    <property type="entry name" value="Phosphatase 2C, C-terminal domain suprefamily"/>
    <property type="match status" value="1"/>
</dbReference>
<evidence type="ECO:0000256" key="1">
    <source>
        <dbReference type="ARBA" id="ARBA00001936"/>
    </source>
</evidence>
<dbReference type="GO" id="GO:0004722">
    <property type="term" value="F:protein serine/threonine phosphatase activity"/>
    <property type="evidence" value="ECO:0007669"/>
    <property type="project" value="UniProtKB-EC"/>
</dbReference>
<evidence type="ECO:0000256" key="2">
    <source>
        <dbReference type="ARBA" id="ARBA00001946"/>
    </source>
</evidence>
<dbReference type="GO" id="GO:0015823">
    <property type="term" value="P:phenylalanine transport"/>
    <property type="evidence" value="ECO:0007669"/>
    <property type="project" value="TreeGrafter"/>
</dbReference>
<evidence type="ECO:0000256" key="19">
    <source>
        <dbReference type="ARBA" id="ARBA00047761"/>
    </source>
</evidence>
<evidence type="ECO:0000256" key="26">
    <source>
        <dbReference type="SAM" id="Phobius"/>
    </source>
</evidence>
<name>A0A9N7ZDX6_PLEPL</name>
<feature type="compositionally biased region" description="Basic and acidic residues" evidence="25">
    <location>
        <begin position="470"/>
        <end position="483"/>
    </location>
</feature>
<proteinExistence type="inferred from homology"/>
<dbReference type="Pfam" id="PF16028">
    <property type="entry name" value="SLC3A2_N"/>
    <property type="match status" value="1"/>
</dbReference>
<dbReference type="SMART" id="SM00331">
    <property type="entry name" value="PP2C_SIG"/>
    <property type="match status" value="1"/>
</dbReference>
<dbReference type="SUPFAM" id="SSF81606">
    <property type="entry name" value="PP2C-like"/>
    <property type="match status" value="1"/>
</dbReference>
<dbReference type="InterPro" id="IPR000222">
    <property type="entry name" value="PP2C_BS"/>
</dbReference>
<dbReference type="GO" id="GO:0016323">
    <property type="term" value="C:basolateral plasma membrane"/>
    <property type="evidence" value="ECO:0007669"/>
    <property type="project" value="TreeGrafter"/>
</dbReference>
<keyword evidence="13" id="KW-0460">Magnesium</keyword>
<dbReference type="PANTHER" id="PTHR46673">
    <property type="entry name" value="4F2 CELL-SURFACE ANTIGEN HEAVY CHAIN"/>
    <property type="match status" value="1"/>
</dbReference>
<comment type="cofactor">
    <cofactor evidence="1">
        <name>Mn(2+)</name>
        <dbReference type="ChEBI" id="CHEBI:29035"/>
    </cofactor>
</comment>
<evidence type="ECO:0000256" key="15">
    <source>
        <dbReference type="ARBA" id="ARBA00022912"/>
    </source>
</evidence>
<evidence type="ECO:0000313" key="28">
    <source>
        <dbReference type="EMBL" id="CAB1460531.1"/>
    </source>
</evidence>
<dbReference type="GO" id="GO:0030145">
    <property type="term" value="F:manganese ion binding"/>
    <property type="evidence" value="ECO:0007669"/>
    <property type="project" value="InterPro"/>
</dbReference>
<dbReference type="Gene3D" id="2.60.40.1180">
    <property type="entry name" value="Golgi alpha-mannosidase II"/>
    <property type="match status" value="1"/>
</dbReference>
<dbReference type="InterPro" id="IPR036580">
    <property type="entry name" value="PP2C_C_sf"/>
</dbReference>
<evidence type="ECO:0000256" key="8">
    <source>
        <dbReference type="ARBA" id="ARBA00022499"/>
    </source>
</evidence>
<evidence type="ECO:0000256" key="17">
    <source>
        <dbReference type="ARBA" id="ARBA00023211"/>
    </source>
</evidence>
<evidence type="ECO:0000256" key="16">
    <source>
        <dbReference type="ARBA" id="ARBA00023136"/>
    </source>
</evidence>
<evidence type="ECO:0000256" key="10">
    <source>
        <dbReference type="ARBA" id="ARBA00022707"/>
    </source>
</evidence>
<dbReference type="Pfam" id="PF07830">
    <property type="entry name" value="PP2C_C"/>
    <property type="match status" value="1"/>
</dbReference>
<dbReference type="PANTHER" id="PTHR46673:SF2">
    <property type="entry name" value="4F2 CELL-SURFACE ANTIGEN HEAVY CHAIN-LIKE"/>
    <property type="match status" value="1"/>
</dbReference>
<dbReference type="Gene3D" id="3.20.20.80">
    <property type="entry name" value="Glycosidases"/>
    <property type="match status" value="1"/>
</dbReference>
<gene>
    <name evidence="28" type="ORF">PLEPLA_LOCUS48382</name>
</gene>
<evidence type="ECO:0000256" key="9">
    <source>
        <dbReference type="ARBA" id="ARBA00022553"/>
    </source>
</evidence>
<evidence type="ECO:0000256" key="21">
    <source>
        <dbReference type="ARBA" id="ARBA00065584"/>
    </source>
</evidence>
<evidence type="ECO:0000256" key="20">
    <source>
        <dbReference type="ARBA" id="ARBA00048336"/>
    </source>
</evidence>
<keyword evidence="26" id="KW-1133">Transmembrane helix</keyword>
<evidence type="ECO:0000256" key="25">
    <source>
        <dbReference type="SAM" id="MobiDB-lite"/>
    </source>
</evidence>
<evidence type="ECO:0000256" key="24">
    <source>
        <dbReference type="RuleBase" id="RU003465"/>
    </source>
</evidence>
<comment type="cofactor">
    <cofactor evidence="2">
        <name>Mg(2+)</name>
        <dbReference type="ChEBI" id="CHEBI:18420"/>
    </cofactor>
</comment>
<evidence type="ECO:0000256" key="4">
    <source>
        <dbReference type="ARBA" id="ARBA00004635"/>
    </source>
</evidence>
<evidence type="ECO:0000259" key="27">
    <source>
        <dbReference type="PROSITE" id="PS51746"/>
    </source>
</evidence>
<evidence type="ECO:0000256" key="12">
    <source>
        <dbReference type="ARBA" id="ARBA00022801"/>
    </source>
</evidence>
<evidence type="ECO:0000256" key="14">
    <source>
        <dbReference type="ARBA" id="ARBA00022843"/>
    </source>
</evidence>
<organism evidence="28 29">
    <name type="scientific">Pleuronectes platessa</name>
    <name type="common">European plaice</name>
    <dbReference type="NCBI Taxonomy" id="8262"/>
    <lineage>
        <taxon>Eukaryota</taxon>
        <taxon>Metazoa</taxon>
        <taxon>Chordata</taxon>
        <taxon>Craniata</taxon>
        <taxon>Vertebrata</taxon>
        <taxon>Euteleostomi</taxon>
        <taxon>Actinopterygii</taxon>
        <taxon>Neopterygii</taxon>
        <taxon>Teleostei</taxon>
        <taxon>Neoteleostei</taxon>
        <taxon>Acanthomorphata</taxon>
        <taxon>Carangaria</taxon>
        <taxon>Pleuronectiformes</taxon>
        <taxon>Pleuronectoidei</taxon>
        <taxon>Pleuronectidae</taxon>
        <taxon>Pleuronectes</taxon>
    </lineage>
</organism>
<dbReference type="GO" id="GO:0005829">
    <property type="term" value="C:cytosol"/>
    <property type="evidence" value="ECO:0007669"/>
    <property type="project" value="UniProtKB-SubCell"/>
</dbReference>
<dbReference type="InterPro" id="IPR013780">
    <property type="entry name" value="Glyco_hydro_b"/>
</dbReference>
<feature type="region of interest" description="Disordered" evidence="25">
    <location>
        <begin position="466"/>
        <end position="487"/>
    </location>
</feature>
<keyword evidence="26" id="KW-0812">Transmembrane</keyword>
<keyword evidence="17" id="KW-0464">Manganese</keyword>
<dbReference type="Gene3D" id="3.60.40.10">
    <property type="entry name" value="PPM-type phosphatase domain"/>
    <property type="match status" value="1"/>
</dbReference>
<comment type="caution">
    <text evidence="28">The sequence shown here is derived from an EMBL/GenBank/DDBJ whole genome shotgun (WGS) entry which is preliminary data.</text>
</comment>
<evidence type="ECO:0000256" key="23">
    <source>
        <dbReference type="ARBA" id="ARBA00082952"/>
    </source>
</evidence>
<dbReference type="InterPro" id="IPR031984">
    <property type="entry name" value="SLC3A2_N"/>
</dbReference>
<keyword evidence="10" id="KW-0519">Myristate</keyword>
<keyword evidence="11" id="KW-0479">Metal-binding</keyword>
<dbReference type="EC" id="3.1.3.16" evidence="6"/>
<evidence type="ECO:0000256" key="13">
    <source>
        <dbReference type="ARBA" id="ARBA00022842"/>
    </source>
</evidence>
<comment type="subunit">
    <text evidence="21">Monomer. Interacts with PAK6. Interacts with the phosphorylated form of IKBKB/IKKB.</text>
</comment>
<evidence type="ECO:0000313" key="29">
    <source>
        <dbReference type="Proteomes" id="UP001153269"/>
    </source>
</evidence>
<evidence type="ECO:0000256" key="7">
    <source>
        <dbReference type="ARBA" id="ARBA00022490"/>
    </source>
</evidence>
<dbReference type="GO" id="GO:0015180">
    <property type="term" value="F:L-alanine transmembrane transporter activity"/>
    <property type="evidence" value="ECO:0007669"/>
    <property type="project" value="TreeGrafter"/>
</dbReference>
<comment type="similarity">
    <text evidence="5 24">Belongs to the PP2C family.</text>
</comment>
<dbReference type="GO" id="GO:0016324">
    <property type="term" value="C:apical plasma membrane"/>
    <property type="evidence" value="ECO:0007669"/>
    <property type="project" value="TreeGrafter"/>
</dbReference>
<sequence length="981" mass="109335">MRTARRASNVEVPSFLRHLVKETEKMVTFFFKGGIREAGSGEEDSLDEEDYMPSPYLDRPNLEKHVSEGGSQSGMNYAVASMQGWRAQMEDAHTCMPQLKGELTEWGYFAVFDGHAGSNVAQYCSRNLLDHVLATGGVKASEDPEQVKEGIREGFLDIDRHMHKLTRQDNWERSGSTAAAVMISPSYIYFINCGDSRTLLCRSGRVVFYTEDHKPFNPREKERIQNAGGSVTLQRVNGSLAVSRSLGDFDFKEVDWRPQTEQLVSPEPEVYELERTPEDEFLILACDGVWDAIGNEELCAFVRSRLQVCDDLREICTQVLDLCLYKGSLDNMSIIIICFPGAPKVSQEALQQEAALEQQIDVKVGEIIQMMRSRDEDPDLLYVIKFLTAEEMPGLPPGGGITSKRECIIAAYQKHIMTVRPQELMSIYWTVSFSPPRVRPLKYSTEKELLCKRLWTESKKKWRRKRRRKKDEWRRQEKTDRMPLDAGDTGYGSVVGPGLSGGVGGSEAAPLLIPEPEPAVRWQPLSKAELEAVAGGPWWRRLRCYLVLLFWMAWLAMLATSIAIIVTSPRPVATPLRWWQKCLFHQLQPNMEAEGSGGINALCEQLPYFKSLGIGALILEGLFRKEPSPLNVTASGGSLGTLPQIQHLLAESNKAGLKVVLDFCKLDLYAAGNKPTNLSAPVENSLQFWLEQGVAGFAICDTDAAYSEKILLEWRGLFREFSTQEEEERIVVVKQTQVFLPALRNTTLVDVVMRSILPSSPQPLSAQEVANAIETHLLTREQDTWPSWTIGGEAPHELKKLLLVLMMTLPGSPTIQYDEDIDQIQNASLNIGSSHGQKNEPSDTHADKEKARRAAVALFTSLSNSRAREEALLYGSFTFLPFNTSTNSSSSSSSNSTLSSPSSPTNLAFLRSWGCVHFLVLLNLGPEIHALDPAWAPSLPEAGVFVSSTGMDRLGSMSLSTLELQPHEAIVIKLFETGSYS</sequence>
<dbReference type="GO" id="GO:0015190">
    <property type="term" value="F:L-leucine transmembrane transporter activity"/>
    <property type="evidence" value="ECO:0007669"/>
    <property type="project" value="TreeGrafter"/>
</dbReference>
<comment type="subcellular location">
    <subcellularLocation>
        <location evidence="3">Cytoplasm</location>
        <location evidence="3">Cytosol</location>
    </subcellularLocation>
    <subcellularLocation>
        <location evidence="4">Membrane</location>
        <topology evidence="4">Lipid-anchor</topology>
    </subcellularLocation>
</comment>
<dbReference type="GO" id="GO:1904273">
    <property type="term" value="P:L-alanine import across plasma membrane"/>
    <property type="evidence" value="ECO:0007669"/>
    <property type="project" value="TreeGrafter"/>
</dbReference>
<dbReference type="PROSITE" id="PS51746">
    <property type="entry name" value="PPM_2"/>
    <property type="match status" value="1"/>
</dbReference>
<feature type="domain" description="PPM-type phosphatase" evidence="27">
    <location>
        <begin position="76"/>
        <end position="339"/>
    </location>
</feature>
<dbReference type="EMBL" id="CADEAL010004482">
    <property type="protein sequence ID" value="CAB1460531.1"/>
    <property type="molecule type" value="Genomic_DNA"/>
</dbReference>
<keyword evidence="15 24" id="KW-0904">Protein phosphatase</keyword>
<evidence type="ECO:0000256" key="18">
    <source>
        <dbReference type="ARBA" id="ARBA00023288"/>
    </source>
</evidence>
<dbReference type="InterPro" id="IPR017853">
    <property type="entry name" value="GH"/>
</dbReference>
<dbReference type="SMART" id="SM00332">
    <property type="entry name" value="PP2Cc"/>
    <property type="match status" value="1"/>
</dbReference>
<comment type="catalytic activity">
    <reaction evidence="20">
        <text>O-phospho-L-threonyl-[protein] + H2O = L-threonyl-[protein] + phosphate</text>
        <dbReference type="Rhea" id="RHEA:47004"/>
        <dbReference type="Rhea" id="RHEA-COMP:11060"/>
        <dbReference type="Rhea" id="RHEA-COMP:11605"/>
        <dbReference type="ChEBI" id="CHEBI:15377"/>
        <dbReference type="ChEBI" id="CHEBI:30013"/>
        <dbReference type="ChEBI" id="CHEBI:43474"/>
        <dbReference type="ChEBI" id="CHEBI:61977"/>
        <dbReference type="EC" id="3.1.3.16"/>
    </reaction>
</comment>
<feature type="transmembrane region" description="Helical" evidence="26">
    <location>
        <begin position="545"/>
        <end position="566"/>
    </location>
</feature>
<evidence type="ECO:0000256" key="6">
    <source>
        <dbReference type="ARBA" id="ARBA00013081"/>
    </source>
</evidence>
<evidence type="ECO:0000256" key="22">
    <source>
        <dbReference type="ARBA" id="ARBA00070216"/>
    </source>
</evidence>
<keyword evidence="12 24" id="KW-0378">Hydrolase</keyword>
<keyword evidence="16 26" id="KW-0472">Membrane</keyword>
<dbReference type="Proteomes" id="UP001153269">
    <property type="component" value="Unassembled WGS sequence"/>
</dbReference>
<accession>A0A9N7ZDX6</accession>
<feature type="compositionally biased region" description="Basic and acidic residues" evidence="25">
    <location>
        <begin position="837"/>
        <end position="850"/>
    </location>
</feature>
<dbReference type="CDD" id="cd00143">
    <property type="entry name" value="PP2Cc"/>
    <property type="match status" value="1"/>
</dbReference>
<dbReference type="InterPro" id="IPR001932">
    <property type="entry name" value="PPM-type_phosphatase-like_dom"/>
</dbReference>
<keyword evidence="8" id="KW-1017">Isopeptide bond</keyword>
<dbReference type="InterPro" id="IPR036457">
    <property type="entry name" value="PPM-type-like_dom_sf"/>
</dbReference>
<dbReference type="GO" id="GO:1903801">
    <property type="term" value="P:L-leucine import across plasma membrane"/>
    <property type="evidence" value="ECO:0007669"/>
    <property type="project" value="TreeGrafter"/>
</dbReference>
<dbReference type="SUPFAM" id="SSF81601">
    <property type="entry name" value="Protein serine/threonine phosphatase 2C, C-terminal domain"/>
    <property type="match status" value="1"/>
</dbReference>
<keyword evidence="9" id="KW-0597">Phosphoprotein</keyword>
<keyword evidence="18" id="KW-0449">Lipoprotein</keyword>
<comment type="catalytic activity">
    <reaction evidence="19">
        <text>O-phospho-L-seryl-[protein] + H2O = L-seryl-[protein] + phosphate</text>
        <dbReference type="Rhea" id="RHEA:20629"/>
        <dbReference type="Rhea" id="RHEA-COMP:9863"/>
        <dbReference type="Rhea" id="RHEA-COMP:11604"/>
        <dbReference type="ChEBI" id="CHEBI:15377"/>
        <dbReference type="ChEBI" id="CHEBI:29999"/>
        <dbReference type="ChEBI" id="CHEBI:43474"/>
        <dbReference type="ChEBI" id="CHEBI:83421"/>
        <dbReference type="EC" id="3.1.3.16"/>
    </reaction>
</comment>
<keyword evidence="14" id="KW-0832">Ubl conjugation</keyword>
<dbReference type="FunFam" id="3.60.40.10:FF:000001">
    <property type="entry name" value="protein phosphatase 1B isoform X1"/>
    <property type="match status" value="1"/>
</dbReference>
<dbReference type="InterPro" id="IPR042280">
    <property type="entry name" value="SLC3A2"/>
</dbReference>
<dbReference type="FunFam" id="1.10.10.430:FF:000001">
    <property type="entry name" value="protein phosphatase 1B isoform X1"/>
    <property type="match status" value="1"/>
</dbReference>
<dbReference type="GO" id="GO:0000287">
    <property type="term" value="F:magnesium ion binding"/>
    <property type="evidence" value="ECO:0007669"/>
    <property type="project" value="InterPro"/>
</dbReference>
<evidence type="ECO:0000256" key="3">
    <source>
        <dbReference type="ARBA" id="ARBA00004514"/>
    </source>
</evidence>
<dbReference type="Pfam" id="PF00481">
    <property type="entry name" value="PP2C"/>
    <property type="match status" value="1"/>
</dbReference>
<keyword evidence="7" id="KW-0963">Cytoplasm</keyword>
<dbReference type="InterPro" id="IPR012911">
    <property type="entry name" value="PP2C_C"/>
</dbReference>
<dbReference type="PROSITE" id="PS01032">
    <property type="entry name" value="PPM_1"/>
    <property type="match status" value="1"/>
</dbReference>
<reference evidence="28" key="1">
    <citation type="submission" date="2020-03" db="EMBL/GenBank/DDBJ databases">
        <authorList>
            <person name="Weist P."/>
        </authorList>
    </citation>
    <scope>NUCLEOTIDE SEQUENCE</scope>
</reference>
<dbReference type="GO" id="GO:0015173">
    <property type="term" value="F:aromatic amino acid transmembrane transporter activity"/>
    <property type="evidence" value="ECO:0007669"/>
    <property type="project" value="TreeGrafter"/>
</dbReference>
<dbReference type="SUPFAM" id="SSF51445">
    <property type="entry name" value="(Trans)glycosidases"/>
    <property type="match status" value="1"/>
</dbReference>
<protein>
    <recommendedName>
        <fullName evidence="22">Protein phosphatase 1B</fullName>
        <ecNumber evidence="6">3.1.3.16</ecNumber>
    </recommendedName>
    <alternativeName>
        <fullName evidence="23">Protein phosphatase 2C isoform beta</fullName>
    </alternativeName>
</protein>
<evidence type="ECO:0000256" key="5">
    <source>
        <dbReference type="ARBA" id="ARBA00006702"/>
    </source>
</evidence>
<feature type="region of interest" description="Disordered" evidence="25">
    <location>
        <begin position="831"/>
        <end position="850"/>
    </location>
</feature>
<evidence type="ECO:0000256" key="11">
    <source>
        <dbReference type="ARBA" id="ARBA00022723"/>
    </source>
</evidence>
<dbReference type="AlphaFoldDB" id="A0A9N7ZDX6"/>
<keyword evidence="29" id="KW-1185">Reference proteome</keyword>